<accession>A0ABS7Z8L4</accession>
<evidence type="ECO:0000313" key="1">
    <source>
        <dbReference type="EMBL" id="MCA5005897.1"/>
    </source>
</evidence>
<sequence length="190" mass="22492">MLRFLGYIFVFIALLSCSNEDYSPKPRGYHRIIFPAKEYIHYKDEKYPYSFEVPKYSRLVDENNSQPYWKNLDFPHFNARLHLSYFNITKQATLQALTEDARSFAFKHTPKASAIDQQAIKYPHNNVYGLIYNIQGNTASNFQFYATDNNKHYIRGALYFNEKPNLDSIQPVLDFIKSDIQHLITTIRWK</sequence>
<dbReference type="RefSeq" id="WP_225554087.1">
    <property type="nucleotide sequence ID" value="NZ_JADEYP010000023.1"/>
</dbReference>
<dbReference type="InterPro" id="IPR019850">
    <property type="entry name" value="GldD-like"/>
</dbReference>
<name>A0ABS7Z8L4_9SPHI</name>
<comment type="caution">
    <text evidence="1">The sequence shown here is derived from an EMBL/GenBank/DDBJ whole genome shotgun (WGS) entry which is preliminary data.</text>
</comment>
<dbReference type="Pfam" id="PF25593">
    <property type="entry name" value="GldD_lipo"/>
    <property type="match status" value="1"/>
</dbReference>
<dbReference type="PROSITE" id="PS51257">
    <property type="entry name" value="PROKAR_LIPOPROTEIN"/>
    <property type="match status" value="1"/>
</dbReference>
<evidence type="ECO:0000313" key="2">
    <source>
        <dbReference type="Proteomes" id="UP001165302"/>
    </source>
</evidence>
<dbReference type="EMBL" id="JADEYP010000023">
    <property type="protein sequence ID" value="MCA5005897.1"/>
    <property type="molecule type" value="Genomic_DNA"/>
</dbReference>
<proteinExistence type="predicted"/>
<gene>
    <name evidence="1" type="ORF">IPZ78_12125</name>
</gene>
<keyword evidence="1" id="KW-0449">Lipoprotein</keyword>
<dbReference type="Proteomes" id="UP001165302">
    <property type="component" value="Unassembled WGS sequence"/>
</dbReference>
<reference evidence="1" key="1">
    <citation type="submission" date="2020-10" db="EMBL/GenBank/DDBJ databases">
        <authorList>
            <person name="Lu T."/>
            <person name="Wang Q."/>
            <person name="Han X."/>
        </authorList>
    </citation>
    <scope>NUCLEOTIDE SEQUENCE</scope>
    <source>
        <strain evidence="1">WQ 366</strain>
    </source>
</reference>
<protein>
    <submittedName>
        <fullName evidence="1">Gliding motility lipoprotein GldD</fullName>
    </submittedName>
</protein>
<keyword evidence="2" id="KW-1185">Reference proteome</keyword>
<organism evidence="1 2">
    <name type="scientific">Sphingobacterium bovistauri</name>
    <dbReference type="NCBI Taxonomy" id="2781959"/>
    <lineage>
        <taxon>Bacteria</taxon>
        <taxon>Pseudomonadati</taxon>
        <taxon>Bacteroidota</taxon>
        <taxon>Sphingobacteriia</taxon>
        <taxon>Sphingobacteriales</taxon>
        <taxon>Sphingobacteriaceae</taxon>
        <taxon>Sphingobacterium</taxon>
    </lineage>
</organism>